<dbReference type="GO" id="GO:0008623">
    <property type="term" value="C:CHRAC"/>
    <property type="evidence" value="ECO:0007669"/>
    <property type="project" value="TreeGrafter"/>
</dbReference>
<evidence type="ECO:0000313" key="6">
    <source>
        <dbReference type="EMBL" id="CAJ0577240.1"/>
    </source>
</evidence>
<evidence type="ECO:0000259" key="5">
    <source>
        <dbReference type="Pfam" id="PF00808"/>
    </source>
</evidence>
<dbReference type="AlphaFoldDB" id="A0AA36CZP9"/>
<comment type="caution">
    <text evidence="6">The sequence shown here is derived from an EMBL/GenBank/DDBJ whole genome shotgun (WGS) entry which is preliminary data.</text>
</comment>
<dbReference type="PANTHER" id="PTHR46172">
    <property type="entry name" value="DNA POLYMERASE EPSILON SUBUNIT 3"/>
    <property type="match status" value="1"/>
</dbReference>
<dbReference type="SUPFAM" id="SSF47113">
    <property type="entry name" value="Histone-fold"/>
    <property type="match status" value="1"/>
</dbReference>
<dbReference type="CDD" id="cd22928">
    <property type="entry name" value="HFD_POLE3_DPB4"/>
    <property type="match status" value="1"/>
</dbReference>
<dbReference type="GO" id="GO:0031507">
    <property type="term" value="P:heterochromatin formation"/>
    <property type="evidence" value="ECO:0007669"/>
    <property type="project" value="TreeGrafter"/>
</dbReference>
<dbReference type="InterPro" id="IPR009072">
    <property type="entry name" value="Histone-fold"/>
</dbReference>
<dbReference type="GO" id="GO:0006272">
    <property type="term" value="P:leading strand elongation"/>
    <property type="evidence" value="ECO:0007669"/>
    <property type="project" value="TreeGrafter"/>
</dbReference>
<comment type="subcellular location">
    <subcellularLocation>
        <location evidence="1">Nucleus</location>
    </subcellularLocation>
</comment>
<keyword evidence="7" id="KW-1185">Reference proteome</keyword>
<dbReference type="InterPro" id="IPR003958">
    <property type="entry name" value="CBFA_NFYB_domain"/>
</dbReference>
<organism evidence="6 7">
    <name type="scientific">Mesorhabditis spiculigera</name>
    <dbReference type="NCBI Taxonomy" id="96644"/>
    <lineage>
        <taxon>Eukaryota</taxon>
        <taxon>Metazoa</taxon>
        <taxon>Ecdysozoa</taxon>
        <taxon>Nematoda</taxon>
        <taxon>Chromadorea</taxon>
        <taxon>Rhabditida</taxon>
        <taxon>Rhabditina</taxon>
        <taxon>Rhabditomorpha</taxon>
        <taxon>Rhabditoidea</taxon>
        <taxon>Rhabditidae</taxon>
        <taxon>Mesorhabditinae</taxon>
        <taxon>Mesorhabditis</taxon>
    </lineage>
</organism>
<feature type="region of interest" description="Disordered" evidence="4">
    <location>
        <begin position="96"/>
        <end position="181"/>
    </location>
</feature>
<feature type="compositionally biased region" description="Basic and acidic residues" evidence="4">
    <location>
        <begin position="144"/>
        <end position="155"/>
    </location>
</feature>
<dbReference type="PANTHER" id="PTHR46172:SF1">
    <property type="entry name" value="DNA POLYMERASE EPSILON SUBUNIT 3"/>
    <property type="match status" value="1"/>
</dbReference>
<feature type="domain" description="Transcription factor CBF/NF-Y/archaeal histone" evidence="5">
    <location>
        <begin position="14"/>
        <end position="78"/>
    </location>
</feature>
<accession>A0AA36CZP9</accession>
<feature type="compositionally biased region" description="Basic and acidic residues" evidence="4">
    <location>
        <begin position="97"/>
        <end position="117"/>
    </location>
</feature>
<evidence type="ECO:0000256" key="1">
    <source>
        <dbReference type="ARBA" id="ARBA00004123"/>
    </source>
</evidence>
<dbReference type="GO" id="GO:0008622">
    <property type="term" value="C:epsilon DNA polymerase complex"/>
    <property type="evidence" value="ECO:0007669"/>
    <property type="project" value="TreeGrafter"/>
</dbReference>
<dbReference type="InterPro" id="IPR051377">
    <property type="entry name" value="DNA_Pol-Epsilon_Subunit"/>
</dbReference>
<evidence type="ECO:0000313" key="7">
    <source>
        <dbReference type="Proteomes" id="UP001177023"/>
    </source>
</evidence>
<dbReference type="GO" id="GO:0031490">
    <property type="term" value="F:chromatin DNA binding"/>
    <property type="evidence" value="ECO:0007669"/>
    <property type="project" value="TreeGrafter"/>
</dbReference>
<protein>
    <recommendedName>
        <fullName evidence="3">DNA polymerase epsilon subunit 3</fullName>
    </recommendedName>
</protein>
<evidence type="ECO:0000256" key="4">
    <source>
        <dbReference type="SAM" id="MobiDB-lite"/>
    </source>
</evidence>
<reference evidence="6" key="1">
    <citation type="submission" date="2023-06" db="EMBL/GenBank/DDBJ databases">
        <authorList>
            <person name="Delattre M."/>
        </authorList>
    </citation>
    <scope>NUCLEOTIDE SEQUENCE</scope>
    <source>
        <strain evidence="6">AF72</strain>
    </source>
</reference>
<proteinExistence type="predicted"/>
<dbReference type="GO" id="GO:0006974">
    <property type="term" value="P:DNA damage response"/>
    <property type="evidence" value="ECO:0007669"/>
    <property type="project" value="TreeGrafter"/>
</dbReference>
<keyword evidence="2" id="KW-0539">Nucleus</keyword>
<gene>
    <name evidence="6" type="ORF">MSPICULIGERA_LOCUS15518</name>
</gene>
<dbReference type="GO" id="GO:0046982">
    <property type="term" value="F:protein heterodimerization activity"/>
    <property type="evidence" value="ECO:0007669"/>
    <property type="project" value="InterPro"/>
</dbReference>
<feature type="non-terminal residue" evidence="6">
    <location>
        <position position="181"/>
    </location>
</feature>
<evidence type="ECO:0000256" key="2">
    <source>
        <dbReference type="ARBA" id="ARBA00023242"/>
    </source>
</evidence>
<sequence length="181" mass="19494">MSTSENRERAQRLKLPNAVVGRIVKNALPDNAKMSSEARCVVSRAASVFVLNMATFATDHAQGKKRKMVTGEDVIAALKGLECERLEKKLTAMVESWKSKKADKAAEQAKKRADKKAAAVSEAINDVSAIPETEAADEEPTAASRDELDKSKDDAQDTEEPDRPSSAAGPEDDLPETAPLS</sequence>
<dbReference type="EMBL" id="CATQJA010002648">
    <property type="protein sequence ID" value="CAJ0577240.1"/>
    <property type="molecule type" value="Genomic_DNA"/>
</dbReference>
<dbReference type="Proteomes" id="UP001177023">
    <property type="component" value="Unassembled WGS sequence"/>
</dbReference>
<dbReference type="Gene3D" id="1.10.20.10">
    <property type="entry name" value="Histone, subunit A"/>
    <property type="match status" value="1"/>
</dbReference>
<name>A0AA36CZP9_9BILA</name>
<evidence type="ECO:0000256" key="3">
    <source>
        <dbReference type="ARBA" id="ARBA00039793"/>
    </source>
</evidence>
<dbReference type="Pfam" id="PF00808">
    <property type="entry name" value="CBFD_NFYB_HMF"/>
    <property type="match status" value="1"/>
</dbReference>